<name>A0A9P9DSC7_9HYPO</name>
<sequence length="156" mass="17839">MDKGQQLIIDPFIHIPEYPFPICKVYKFAYVAKEAFTYWNQRYASTTIEASQICKTIIISVAGGYSGLGSVQSWTVPSPVANLVPHIPPLGRDGFSGQASPYHCKKEHGWVNDRKKVDVMPNKPLVGKTEELLWAKYPEKWRILMSIWVRVQAWEE</sequence>
<proteinExistence type="predicted"/>
<dbReference type="EMBL" id="JAGMUU010000024">
    <property type="protein sequence ID" value="KAH7125064.1"/>
    <property type="molecule type" value="Genomic_DNA"/>
</dbReference>
<accession>A0A9P9DSC7</accession>
<protein>
    <submittedName>
        <fullName evidence="1">Uncharacterized protein</fullName>
    </submittedName>
</protein>
<gene>
    <name evidence="1" type="ORF">B0J13DRAFT_531319</name>
</gene>
<keyword evidence="2" id="KW-1185">Reference proteome</keyword>
<dbReference type="AlphaFoldDB" id="A0A9P9DSC7"/>
<dbReference type="Proteomes" id="UP000717696">
    <property type="component" value="Unassembled WGS sequence"/>
</dbReference>
<organism evidence="1 2">
    <name type="scientific">Dactylonectria estremocensis</name>
    <dbReference type="NCBI Taxonomy" id="1079267"/>
    <lineage>
        <taxon>Eukaryota</taxon>
        <taxon>Fungi</taxon>
        <taxon>Dikarya</taxon>
        <taxon>Ascomycota</taxon>
        <taxon>Pezizomycotina</taxon>
        <taxon>Sordariomycetes</taxon>
        <taxon>Hypocreomycetidae</taxon>
        <taxon>Hypocreales</taxon>
        <taxon>Nectriaceae</taxon>
        <taxon>Dactylonectria</taxon>
    </lineage>
</organism>
<reference evidence="1" key="1">
    <citation type="journal article" date="2021" name="Nat. Commun.">
        <title>Genetic determinants of endophytism in the Arabidopsis root mycobiome.</title>
        <authorList>
            <person name="Mesny F."/>
            <person name="Miyauchi S."/>
            <person name="Thiergart T."/>
            <person name="Pickel B."/>
            <person name="Atanasova L."/>
            <person name="Karlsson M."/>
            <person name="Huettel B."/>
            <person name="Barry K.W."/>
            <person name="Haridas S."/>
            <person name="Chen C."/>
            <person name="Bauer D."/>
            <person name="Andreopoulos W."/>
            <person name="Pangilinan J."/>
            <person name="LaButti K."/>
            <person name="Riley R."/>
            <person name="Lipzen A."/>
            <person name="Clum A."/>
            <person name="Drula E."/>
            <person name="Henrissat B."/>
            <person name="Kohler A."/>
            <person name="Grigoriev I.V."/>
            <person name="Martin F.M."/>
            <person name="Hacquard S."/>
        </authorList>
    </citation>
    <scope>NUCLEOTIDE SEQUENCE</scope>
    <source>
        <strain evidence="1">MPI-CAGE-AT-0021</strain>
    </source>
</reference>
<evidence type="ECO:0000313" key="1">
    <source>
        <dbReference type="EMBL" id="KAH7125064.1"/>
    </source>
</evidence>
<evidence type="ECO:0000313" key="2">
    <source>
        <dbReference type="Proteomes" id="UP000717696"/>
    </source>
</evidence>
<comment type="caution">
    <text evidence="1">The sequence shown here is derived from an EMBL/GenBank/DDBJ whole genome shotgun (WGS) entry which is preliminary data.</text>
</comment>
<dbReference type="OrthoDB" id="5088879at2759"/>